<reference evidence="2" key="1">
    <citation type="journal article" date="2020" name="Stud. Mycol.">
        <title>101 Dothideomycetes genomes: a test case for predicting lifestyles and emergence of pathogens.</title>
        <authorList>
            <person name="Haridas S."/>
            <person name="Albert R."/>
            <person name="Binder M."/>
            <person name="Bloem J."/>
            <person name="Labutti K."/>
            <person name="Salamov A."/>
            <person name="Andreopoulos B."/>
            <person name="Baker S."/>
            <person name="Barry K."/>
            <person name="Bills G."/>
            <person name="Bluhm B."/>
            <person name="Cannon C."/>
            <person name="Castanera R."/>
            <person name="Culley D."/>
            <person name="Daum C."/>
            <person name="Ezra D."/>
            <person name="Gonzalez J."/>
            <person name="Henrissat B."/>
            <person name="Kuo A."/>
            <person name="Liang C."/>
            <person name="Lipzen A."/>
            <person name="Lutzoni F."/>
            <person name="Magnuson J."/>
            <person name="Mondo S."/>
            <person name="Nolan M."/>
            <person name="Ohm R."/>
            <person name="Pangilinan J."/>
            <person name="Park H.-J."/>
            <person name="Ramirez L."/>
            <person name="Alfaro M."/>
            <person name="Sun H."/>
            <person name="Tritt A."/>
            <person name="Yoshinaga Y."/>
            <person name="Zwiers L.-H."/>
            <person name="Turgeon B."/>
            <person name="Goodwin S."/>
            <person name="Spatafora J."/>
            <person name="Crous P."/>
            <person name="Grigoriev I."/>
        </authorList>
    </citation>
    <scope>NUCLEOTIDE SEQUENCE</scope>
    <source>
        <strain evidence="2">CBS 121167</strain>
    </source>
</reference>
<dbReference type="Proteomes" id="UP000799438">
    <property type="component" value="Unassembled WGS sequence"/>
</dbReference>
<keyword evidence="3" id="KW-1185">Reference proteome</keyword>
<evidence type="ECO:0000313" key="3">
    <source>
        <dbReference type="Proteomes" id="UP000799438"/>
    </source>
</evidence>
<gene>
    <name evidence="2" type="ORF">K452DRAFT_127170</name>
</gene>
<proteinExistence type="predicted"/>
<evidence type="ECO:0000313" key="2">
    <source>
        <dbReference type="EMBL" id="KAF2136667.1"/>
    </source>
</evidence>
<organism evidence="2 3">
    <name type="scientific">Aplosporella prunicola CBS 121167</name>
    <dbReference type="NCBI Taxonomy" id="1176127"/>
    <lineage>
        <taxon>Eukaryota</taxon>
        <taxon>Fungi</taxon>
        <taxon>Dikarya</taxon>
        <taxon>Ascomycota</taxon>
        <taxon>Pezizomycotina</taxon>
        <taxon>Dothideomycetes</taxon>
        <taxon>Dothideomycetes incertae sedis</taxon>
        <taxon>Botryosphaeriales</taxon>
        <taxon>Aplosporellaceae</taxon>
        <taxon>Aplosporella</taxon>
    </lineage>
</organism>
<feature type="region of interest" description="Disordered" evidence="1">
    <location>
        <begin position="1"/>
        <end position="42"/>
    </location>
</feature>
<dbReference type="RefSeq" id="XP_033392385.1">
    <property type="nucleotide sequence ID" value="XM_033535245.1"/>
</dbReference>
<dbReference type="AlphaFoldDB" id="A0A6A6B0W6"/>
<dbReference type="EMBL" id="ML995514">
    <property type="protein sequence ID" value="KAF2136667.1"/>
    <property type="molecule type" value="Genomic_DNA"/>
</dbReference>
<sequence>MDFSGSLGRRSCMRDPAAPHHHYLRPGGQPPSRRPPHNMPARGWPVVAEIARQLRRAATEYFGRTELDERRADRAGEDQLTIVHHYPPIDRPSVETGRFVKKKKKREDTAQVSFRGDTTAIRHTHVARVAARARAPHVSMSPKIAATQASRHLLHSAAKRPTRSAFRKSGALVPCAVAQHERHAESWRATAHPPYHSTMALFSTASLVFDMAAVQTLRLFSRYQLGPFVAPAQLPQLLQRPPSDFLLPPRLASSWDQRLAPRYVPRILWLQRARLAPFLLAASPASDVLLCQNFAGPLAAALSHARSRR</sequence>
<evidence type="ECO:0000256" key="1">
    <source>
        <dbReference type="SAM" id="MobiDB-lite"/>
    </source>
</evidence>
<protein>
    <submittedName>
        <fullName evidence="2">Uncharacterized protein</fullName>
    </submittedName>
</protein>
<accession>A0A6A6B0W6</accession>
<dbReference type="GeneID" id="54292739"/>
<name>A0A6A6B0W6_9PEZI</name>